<accession>A0A3B0WSK5</accession>
<reference evidence="2" key="1">
    <citation type="submission" date="2018-06" db="EMBL/GenBank/DDBJ databases">
        <authorList>
            <person name="Zhirakovskaya E."/>
        </authorList>
    </citation>
    <scope>NUCLEOTIDE SEQUENCE</scope>
</reference>
<proteinExistence type="predicted"/>
<dbReference type="Gene3D" id="3.40.50.300">
    <property type="entry name" value="P-loop containing nucleotide triphosphate hydrolases"/>
    <property type="match status" value="1"/>
</dbReference>
<gene>
    <name evidence="2" type="ORF">MNBD_GAMMA05-671</name>
</gene>
<organism evidence="2">
    <name type="scientific">hydrothermal vent metagenome</name>
    <dbReference type="NCBI Taxonomy" id="652676"/>
    <lineage>
        <taxon>unclassified sequences</taxon>
        <taxon>metagenomes</taxon>
        <taxon>ecological metagenomes</taxon>
    </lineage>
</organism>
<dbReference type="CDD" id="cd02042">
    <property type="entry name" value="ParAB_family"/>
    <property type="match status" value="1"/>
</dbReference>
<dbReference type="PANTHER" id="PTHR13696">
    <property type="entry name" value="P-LOOP CONTAINING NUCLEOSIDE TRIPHOSPHATE HYDROLASE"/>
    <property type="match status" value="1"/>
</dbReference>
<dbReference type="Pfam" id="PF13614">
    <property type="entry name" value="AAA_31"/>
    <property type="match status" value="1"/>
</dbReference>
<evidence type="ECO:0000259" key="1">
    <source>
        <dbReference type="Pfam" id="PF13614"/>
    </source>
</evidence>
<dbReference type="PANTHER" id="PTHR13696:SF69">
    <property type="entry name" value="PLASMID PARTITIONING PROTEIN-RELATED"/>
    <property type="match status" value="1"/>
</dbReference>
<dbReference type="InterPro" id="IPR050678">
    <property type="entry name" value="DNA_Partitioning_ATPase"/>
</dbReference>
<protein>
    <submittedName>
        <fullName evidence="2">ParA-like protein</fullName>
    </submittedName>
</protein>
<dbReference type="EMBL" id="UOFE01000024">
    <property type="protein sequence ID" value="VAW52149.1"/>
    <property type="molecule type" value="Genomic_DNA"/>
</dbReference>
<evidence type="ECO:0000313" key="2">
    <source>
        <dbReference type="EMBL" id="VAW52149.1"/>
    </source>
</evidence>
<dbReference type="FunFam" id="3.40.50.300:FF:000285">
    <property type="entry name" value="Sporulation initiation inhibitor Soj"/>
    <property type="match status" value="1"/>
</dbReference>
<feature type="domain" description="AAA" evidence="1">
    <location>
        <begin position="1"/>
        <end position="181"/>
    </location>
</feature>
<dbReference type="InterPro" id="IPR025669">
    <property type="entry name" value="AAA_dom"/>
</dbReference>
<dbReference type="InterPro" id="IPR027417">
    <property type="entry name" value="P-loop_NTPase"/>
</dbReference>
<sequence>MNIFAVANQKGGVGKTTTTVTLGGILAKKNSRTLLVDLDPHGSLSSYLGIDPEAVDCGVYQLFQQVVDGSHQDMSRLIHETDFENLFILPASTAMATLERQLGSKNGMGLVLKRVLNTDELPFDTIIIDCPPMMGLLMINALACCERIIIPVQTEHLAIKGMERMLRSVKMIQNSLNVNLAYTILPTMYDQRTSACKESLQHLQYEHNRELSDVVIPIDTRLRDASHIGKPISHMSGDSQALRAYEKLVGTLTCLNNSVERSVA</sequence>
<name>A0A3B0WSK5_9ZZZZ</name>
<dbReference type="AlphaFoldDB" id="A0A3B0WSK5"/>
<dbReference type="SUPFAM" id="SSF52540">
    <property type="entry name" value="P-loop containing nucleoside triphosphate hydrolases"/>
    <property type="match status" value="1"/>
</dbReference>